<gene>
    <name evidence="2" type="ORF">E5222_10825</name>
</gene>
<comment type="caution">
    <text evidence="2">The sequence shown here is derived from an EMBL/GenBank/DDBJ whole genome shotgun (WGS) entry which is preliminary data.</text>
</comment>
<dbReference type="AlphaFoldDB" id="A0A4T3F0Y0"/>
<dbReference type="RefSeq" id="WP_136693750.1">
    <property type="nucleotide sequence ID" value="NZ_SSHH01000002.1"/>
</dbReference>
<dbReference type="InterPro" id="IPR011990">
    <property type="entry name" value="TPR-like_helical_dom_sf"/>
</dbReference>
<protein>
    <recommendedName>
        <fullName evidence="4">Tetratricopeptide repeat protein</fullName>
    </recommendedName>
</protein>
<dbReference type="SUPFAM" id="SSF48452">
    <property type="entry name" value="TPR-like"/>
    <property type="match status" value="1"/>
</dbReference>
<feature type="chain" id="PRO_5020184621" description="Tetratricopeptide repeat protein" evidence="1">
    <location>
        <begin position="23"/>
        <end position="123"/>
    </location>
</feature>
<feature type="signal peptide" evidence="1">
    <location>
        <begin position="1"/>
        <end position="22"/>
    </location>
</feature>
<name>A0A4T3F0Y0_9SPHN</name>
<proteinExistence type="predicted"/>
<accession>A0A4T3F0Y0</accession>
<sequence length="123" mass="13256">MALRPVHTALAIVLLAAGAPLAAQTLEALDTLSDRSADEAAGIAFAQEQSSRGELLEALATLERVLAAYPESDEARFNHAMLLCWVDDPQGAEVEFERLDEDDYAPGALQQARDNCRSATRES</sequence>
<dbReference type="Gene3D" id="1.25.40.10">
    <property type="entry name" value="Tetratricopeptide repeat domain"/>
    <property type="match status" value="1"/>
</dbReference>
<evidence type="ECO:0000313" key="2">
    <source>
        <dbReference type="EMBL" id="TIX50731.1"/>
    </source>
</evidence>
<reference evidence="2 3" key="1">
    <citation type="submission" date="2019-04" db="EMBL/GenBank/DDBJ databases">
        <title>Altererythrobacter aquimixticola sp. nov., isolated from sediment of junction between the ocean and a freshwater spring.</title>
        <authorList>
            <person name="Yoon J.-H."/>
        </authorList>
    </citation>
    <scope>NUCLEOTIDE SEQUENCE [LARGE SCALE GENOMIC DNA]</scope>
    <source>
        <strain evidence="2 3">SSKS-13</strain>
    </source>
</reference>
<organism evidence="2 3">
    <name type="scientific">Alteraurantiacibacter aquimixticola</name>
    <dbReference type="NCBI Taxonomy" id="2489173"/>
    <lineage>
        <taxon>Bacteria</taxon>
        <taxon>Pseudomonadati</taxon>
        <taxon>Pseudomonadota</taxon>
        <taxon>Alphaproteobacteria</taxon>
        <taxon>Sphingomonadales</taxon>
        <taxon>Erythrobacteraceae</taxon>
        <taxon>Alteraurantiacibacter</taxon>
    </lineage>
</organism>
<keyword evidence="3" id="KW-1185">Reference proteome</keyword>
<evidence type="ECO:0000256" key="1">
    <source>
        <dbReference type="SAM" id="SignalP"/>
    </source>
</evidence>
<dbReference type="Proteomes" id="UP000309389">
    <property type="component" value="Unassembled WGS sequence"/>
</dbReference>
<evidence type="ECO:0000313" key="3">
    <source>
        <dbReference type="Proteomes" id="UP000309389"/>
    </source>
</evidence>
<keyword evidence="1" id="KW-0732">Signal</keyword>
<dbReference type="OrthoDB" id="7410925at2"/>
<evidence type="ECO:0008006" key="4">
    <source>
        <dbReference type="Google" id="ProtNLM"/>
    </source>
</evidence>
<dbReference type="EMBL" id="SSHH01000002">
    <property type="protein sequence ID" value="TIX50731.1"/>
    <property type="molecule type" value="Genomic_DNA"/>
</dbReference>